<dbReference type="PROSITE" id="PS51186">
    <property type="entry name" value="GNAT"/>
    <property type="match status" value="1"/>
</dbReference>
<accession>A0A2W1JR64</accession>
<dbReference type="Pfam" id="PF07924">
    <property type="entry name" value="NuiA"/>
    <property type="match status" value="1"/>
</dbReference>
<dbReference type="SUPFAM" id="SSF82602">
    <property type="entry name" value="Nuclease A inhibitor (NuiA)"/>
    <property type="match status" value="1"/>
</dbReference>
<evidence type="ECO:0000313" key="2">
    <source>
        <dbReference type="EMBL" id="PZD71641.1"/>
    </source>
</evidence>
<dbReference type="GO" id="GO:0016747">
    <property type="term" value="F:acyltransferase activity, transferring groups other than amino-acyl groups"/>
    <property type="evidence" value="ECO:0007669"/>
    <property type="project" value="InterPro"/>
</dbReference>
<dbReference type="SUPFAM" id="SSF55729">
    <property type="entry name" value="Acyl-CoA N-acyltransferases (Nat)"/>
    <property type="match status" value="1"/>
</dbReference>
<keyword evidence="3" id="KW-1185">Reference proteome</keyword>
<protein>
    <submittedName>
        <fullName evidence="2">Putative N-acetyltransferase YafP</fullName>
        <ecNumber evidence="2">2.3.1.-</ecNumber>
    </submittedName>
</protein>
<dbReference type="OrthoDB" id="424368at2"/>
<dbReference type="InterPro" id="IPR036587">
    <property type="entry name" value="NucleaseA_inhib-like_sf"/>
</dbReference>
<proteinExistence type="predicted"/>
<name>A0A2W1JR64_9CYAN</name>
<dbReference type="Proteomes" id="UP000248857">
    <property type="component" value="Unassembled WGS sequence"/>
</dbReference>
<gene>
    <name evidence="2" type="primary">yafP_3</name>
    <name evidence="2" type="ORF">C1752_05032</name>
</gene>
<evidence type="ECO:0000313" key="3">
    <source>
        <dbReference type="Proteomes" id="UP000248857"/>
    </source>
</evidence>
<sequence length="307" mass="35531">MTNTLLIRDVQASDLPEIACLFYETVHHVNAQDYSAEQLKAWAPRVYESSYWEERFRDIQQVYVAENQGQVVGFAELESTGHIGCFYVHHQRQRCGVGAQLMVQIETDAKSQNLLRLFSEVSLTARLFFERQGFKIERQQERLYRGVRFKQFLMAKRLADSENLSGLETDLRRRLTEVLTGDGLDRCAALQWVSETDHPWSVCVWNFQTSKLLTVDQLLSLTEHALDVSVREVDFLTFFESATRHQDWHGEEEVAIATQYRHLVQFLQAELLNLQVFKVGEQALDIYVVGHTRDQQLVGITTKAIET</sequence>
<dbReference type="Gene3D" id="3.40.630.30">
    <property type="match status" value="1"/>
</dbReference>
<dbReference type="PANTHER" id="PTHR43451">
    <property type="entry name" value="ACETYLTRANSFERASE (GNAT) FAMILY PROTEIN"/>
    <property type="match status" value="1"/>
</dbReference>
<comment type="caution">
    <text evidence="2">The sequence shown here is derived from an EMBL/GenBank/DDBJ whole genome shotgun (WGS) entry which is preliminary data.</text>
</comment>
<keyword evidence="2" id="KW-0808">Transferase</keyword>
<reference evidence="2 3" key="1">
    <citation type="journal article" date="2018" name="Sci. Rep.">
        <title>A novel species of the marine cyanobacterium Acaryochloris with a unique pigment content and lifestyle.</title>
        <authorList>
            <person name="Partensky F."/>
            <person name="Six C."/>
            <person name="Ratin M."/>
            <person name="Garczarek L."/>
            <person name="Vaulot D."/>
            <person name="Probert I."/>
            <person name="Calteau A."/>
            <person name="Gourvil P."/>
            <person name="Marie D."/>
            <person name="Grebert T."/>
            <person name="Bouchier C."/>
            <person name="Le Panse S."/>
            <person name="Gachenot M."/>
            <person name="Rodriguez F."/>
            <person name="Garrido J.L."/>
        </authorList>
    </citation>
    <scope>NUCLEOTIDE SEQUENCE [LARGE SCALE GENOMIC DNA]</scope>
    <source>
        <strain evidence="2 3">RCC1774</strain>
    </source>
</reference>
<dbReference type="InterPro" id="IPR000182">
    <property type="entry name" value="GNAT_dom"/>
</dbReference>
<organism evidence="2 3">
    <name type="scientific">Acaryochloris thomasi RCC1774</name>
    <dbReference type="NCBI Taxonomy" id="1764569"/>
    <lineage>
        <taxon>Bacteria</taxon>
        <taxon>Bacillati</taxon>
        <taxon>Cyanobacteriota</taxon>
        <taxon>Cyanophyceae</taxon>
        <taxon>Acaryochloridales</taxon>
        <taxon>Acaryochloridaceae</taxon>
        <taxon>Acaryochloris</taxon>
        <taxon>Acaryochloris thomasi</taxon>
    </lineage>
</organism>
<dbReference type="CDD" id="cd04301">
    <property type="entry name" value="NAT_SF"/>
    <property type="match status" value="1"/>
</dbReference>
<dbReference type="Gene3D" id="3.40.1460.10">
    <property type="entry name" value="Nuclease A inhibitor-like"/>
    <property type="match status" value="1"/>
</dbReference>
<dbReference type="InterPro" id="IPR016181">
    <property type="entry name" value="Acyl_CoA_acyltransferase"/>
</dbReference>
<dbReference type="EMBL" id="PQWO01000015">
    <property type="protein sequence ID" value="PZD71641.1"/>
    <property type="molecule type" value="Genomic_DNA"/>
</dbReference>
<dbReference type="PANTHER" id="PTHR43451:SF1">
    <property type="entry name" value="ACETYLTRANSFERASE"/>
    <property type="match status" value="1"/>
</dbReference>
<keyword evidence="2" id="KW-0012">Acyltransferase</keyword>
<feature type="domain" description="N-acetyltransferase" evidence="1">
    <location>
        <begin position="5"/>
        <end position="159"/>
    </location>
</feature>
<evidence type="ECO:0000259" key="1">
    <source>
        <dbReference type="PROSITE" id="PS51186"/>
    </source>
</evidence>
<dbReference type="Pfam" id="PF13673">
    <property type="entry name" value="Acetyltransf_10"/>
    <property type="match status" value="1"/>
</dbReference>
<dbReference type="InterPro" id="IPR052564">
    <property type="entry name" value="N-acetyltrans/Recomb-assoc"/>
</dbReference>
<dbReference type="EC" id="2.3.1.-" evidence="2"/>
<dbReference type="AlphaFoldDB" id="A0A2W1JR64"/>
<dbReference type="InterPro" id="IPR012489">
    <property type="entry name" value="NucleaseA_inhib-like"/>
</dbReference>
<dbReference type="RefSeq" id="WP_110987840.1">
    <property type="nucleotide sequence ID" value="NZ_CAWNWM010000015.1"/>
</dbReference>